<dbReference type="AlphaFoldDB" id="M1BXE3"/>
<protein>
    <submittedName>
        <fullName evidence="1">Uncharacterized protein</fullName>
    </submittedName>
</protein>
<organism evidence="1 2">
    <name type="scientific">Solanum tuberosum</name>
    <name type="common">Potato</name>
    <dbReference type="NCBI Taxonomy" id="4113"/>
    <lineage>
        <taxon>Eukaryota</taxon>
        <taxon>Viridiplantae</taxon>
        <taxon>Streptophyta</taxon>
        <taxon>Embryophyta</taxon>
        <taxon>Tracheophyta</taxon>
        <taxon>Spermatophyta</taxon>
        <taxon>Magnoliopsida</taxon>
        <taxon>eudicotyledons</taxon>
        <taxon>Gunneridae</taxon>
        <taxon>Pentapetalae</taxon>
        <taxon>asterids</taxon>
        <taxon>lamiids</taxon>
        <taxon>Solanales</taxon>
        <taxon>Solanaceae</taxon>
        <taxon>Solanoideae</taxon>
        <taxon>Solaneae</taxon>
        <taxon>Solanum</taxon>
    </lineage>
</organism>
<accession>M1BXE3</accession>
<keyword evidence="2" id="KW-1185">Reference proteome</keyword>
<reference evidence="1" key="2">
    <citation type="submission" date="2015-06" db="UniProtKB">
        <authorList>
            <consortium name="EnsemblPlants"/>
        </authorList>
    </citation>
    <scope>IDENTIFICATION</scope>
    <source>
        <strain evidence="1">DM1-3 516 R44</strain>
    </source>
</reference>
<proteinExistence type="predicted"/>
<name>M1BXE3_SOLTU</name>
<dbReference type="EnsemblPlants" id="PGSC0003DMT400039113">
    <property type="protein sequence ID" value="PGSC0003DMT400039113"/>
    <property type="gene ID" value="PGSC0003DMG400015123"/>
</dbReference>
<dbReference type="EnsemblPlants" id="PGSC0003DMT400055136">
    <property type="protein sequence ID" value="PGSC0003DMT400055136"/>
    <property type="gene ID" value="PGSC0003DMG400021397"/>
</dbReference>
<reference evidence="2" key="1">
    <citation type="journal article" date="2011" name="Nature">
        <title>Genome sequence and analysis of the tuber crop potato.</title>
        <authorList>
            <consortium name="The Potato Genome Sequencing Consortium"/>
        </authorList>
    </citation>
    <scope>NUCLEOTIDE SEQUENCE [LARGE SCALE GENOMIC DNA]</scope>
    <source>
        <strain evidence="2">cv. DM1-3 516 R44</strain>
    </source>
</reference>
<sequence>MHKGEALKMLNHWTWRTQSIDILKFFFWVQQSVDINGQIEKKRSPQKQKCVTGKEKIPIEVHLIYSTLEHEGLKAINSE</sequence>
<dbReference type="PaxDb" id="4113-PGSC0003DMT400039113"/>
<evidence type="ECO:0000313" key="1">
    <source>
        <dbReference type="EnsemblPlants" id="PGSC0003DMT400055136"/>
    </source>
</evidence>
<evidence type="ECO:0000313" key="2">
    <source>
        <dbReference type="Proteomes" id="UP000011115"/>
    </source>
</evidence>
<dbReference type="Gramene" id="PGSC0003DMT400039113">
    <property type="protein sequence ID" value="PGSC0003DMT400039113"/>
    <property type="gene ID" value="PGSC0003DMG400015123"/>
</dbReference>
<dbReference type="Proteomes" id="UP000011115">
    <property type="component" value="Unassembled WGS sequence"/>
</dbReference>
<dbReference type="Gramene" id="PGSC0003DMT400055136">
    <property type="protein sequence ID" value="PGSC0003DMT400055136"/>
    <property type="gene ID" value="PGSC0003DMG400021397"/>
</dbReference>
<dbReference type="HOGENOM" id="CLU_2744940_0_0_1"/>
<dbReference type="InParanoid" id="M1BXE3"/>